<reference evidence="4 5" key="1">
    <citation type="journal article" date="2014" name="Int. J. Syst. Evol. Microbiol.">
        <title>Complete genome sequence of Corynebacterium casei LMG S-19264T (=DSM 44701T), isolated from a smear-ripened cheese.</title>
        <authorList>
            <consortium name="US DOE Joint Genome Institute (JGI-PGF)"/>
            <person name="Walter F."/>
            <person name="Albersmeier A."/>
            <person name="Kalinowski J."/>
            <person name="Ruckert C."/>
        </authorList>
    </citation>
    <scope>NUCLEOTIDE SEQUENCE [LARGE SCALE GENOMIC DNA]</scope>
    <source>
        <strain evidence="4 5">NBRC 110095</strain>
    </source>
</reference>
<dbReference type="InterPro" id="IPR029058">
    <property type="entry name" value="AB_hydrolase_fold"/>
</dbReference>
<dbReference type="RefSeq" id="WP_232592355.1">
    <property type="nucleotide sequence ID" value="NZ_BSPD01000020.1"/>
</dbReference>
<feature type="domain" description="AB hydrolase-1" evidence="3">
    <location>
        <begin position="56"/>
        <end position="312"/>
    </location>
</feature>
<comment type="caution">
    <text evidence="4">The sequence shown here is derived from an EMBL/GenBank/DDBJ whole genome shotgun (WGS) entry which is preliminary data.</text>
</comment>
<dbReference type="AlphaFoldDB" id="A0AA37T6Y7"/>
<keyword evidence="2" id="KW-0732">Signal</keyword>
<dbReference type="SUPFAM" id="SSF53474">
    <property type="entry name" value="alpha/beta-Hydrolases"/>
    <property type="match status" value="1"/>
</dbReference>
<evidence type="ECO:0000256" key="1">
    <source>
        <dbReference type="ARBA" id="ARBA00022801"/>
    </source>
</evidence>
<evidence type="ECO:0000256" key="2">
    <source>
        <dbReference type="SAM" id="SignalP"/>
    </source>
</evidence>
<dbReference type="PANTHER" id="PTHR43329">
    <property type="entry name" value="EPOXIDE HYDROLASE"/>
    <property type="match status" value="1"/>
</dbReference>
<dbReference type="InterPro" id="IPR000639">
    <property type="entry name" value="Epox_hydrolase-like"/>
</dbReference>
<keyword evidence="5" id="KW-1185">Reference proteome</keyword>
<dbReference type="Pfam" id="PF00561">
    <property type="entry name" value="Abhydrolase_1"/>
    <property type="match status" value="1"/>
</dbReference>
<sequence>MKTRIFRIKSIVGCIISCVLLLSVAASAFAVREEGFLELDNGNRLHYISKGKKGAPLVLFIHGAPERAEVWEEYLSYFGHYYYSVAYTSRGYFPSSIPQGVEEYTTDKLAEDAVAVAAKLGYDSFTLVGHDWGASTVWQVAIRFPEKVERMVTMATPHPIVYTRGYHESEAHAAALDGYIPLIRNGLVPWTVEGVLSDNVAFFKEYVYSERSLNRVPWALGIDLEETWRFNDGESLEALFNHYRALNWPLAYIPNCSVIPDPNYVIKQPVLMVYGEKDRFVSSEVYDLPNNDCTPNIQYLSYPKGGHFIQHEYKWSIMAQMKAFFEETQQ</sequence>
<feature type="chain" id="PRO_5041340212" evidence="2">
    <location>
        <begin position="31"/>
        <end position="330"/>
    </location>
</feature>
<organism evidence="4 5">
    <name type="scientific">Marinibactrum halimedae</name>
    <dbReference type="NCBI Taxonomy" id="1444977"/>
    <lineage>
        <taxon>Bacteria</taxon>
        <taxon>Pseudomonadati</taxon>
        <taxon>Pseudomonadota</taxon>
        <taxon>Gammaproteobacteria</taxon>
        <taxon>Cellvibrionales</taxon>
        <taxon>Cellvibrionaceae</taxon>
        <taxon>Marinibactrum</taxon>
    </lineage>
</organism>
<feature type="signal peptide" evidence="2">
    <location>
        <begin position="1"/>
        <end position="30"/>
    </location>
</feature>
<evidence type="ECO:0000313" key="5">
    <source>
        <dbReference type="Proteomes" id="UP001156870"/>
    </source>
</evidence>
<name>A0AA37T6Y7_9GAMM</name>
<dbReference type="PRINTS" id="PR00412">
    <property type="entry name" value="EPOXHYDRLASE"/>
</dbReference>
<protein>
    <submittedName>
        <fullName evidence="4">Epoxide hydrolase</fullName>
    </submittedName>
</protein>
<proteinExistence type="predicted"/>
<dbReference type="Proteomes" id="UP001156870">
    <property type="component" value="Unassembled WGS sequence"/>
</dbReference>
<keyword evidence="1 4" id="KW-0378">Hydrolase</keyword>
<evidence type="ECO:0000313" key="4">
    <source>
        <dbReference type="EMBL" id="GLS24821.1"/>
    </source>
</evidence>
<dbReference type="Gene3D" id="3.40.50.1820">
    <property type="entry name" value="alpha/beta hydrolase"/>
    <property type="match status" value="1"/>
</dbReference>
<dbReference type="EMBL" id="BSPD01000020">
    <property type="protein sequence ID" value="GLS24821.1"/>
    <property type="molecule type" value="Genomic_DNA"/>
</dbReference>
<gene>
    <name evidence="4" type="ORF">GCM10007877_05350</name>
</gene>
<accession>A0AA37T6Y7</accession>
<dbReference type="GO" id="GO:0016787">
    <property type="term" value="F:hydrolase activity"/>
    <property type="evidence" value="ECO:0007669"/>
    <property type="project" value="UniProtKB-KW"/>
</dbReference>
<dbReference type="InterPro" id="IPR000073">
    <property type="entry name" value="AB_hydrolase_1"/>
</dbReference>
<evidence type="ECO:0000259" key="3">
    <source>
        <dbReference type="Pfam" id="PF00561"/>
    </source>
</evidence>